<sequence>MVTPNEKWLSIPKTVRAQLRRNVWCGHCGDTVEIVGYVIKEDRAGILLEGKCATCGHDVARLIETDE</sequence>
<comment type="caution">
    <text evidence="1">The sequence shown here is derived from an EMBL/GenBank/DDBJ whole genome shotgun (WGS) entry which is preliminary data.</text>
</comment>
<keyword evidence="2" id="KW-1185">Reference proteome</keyword>
<dbReference type="RefSeq" id="WP_135348164.1">
    <property type="nucleotide sequence ID" value="NZ_SRJD01000006.1"/>
</dbReference>
<evidence type="ECO:0000313" key="1">
    <source>
        <dbReference type="EMBL" id="TGA98687.1"/>
    </source>
</evidence>
<protein>
    <submittedName>
        <fullName evidence="1">Uncharacterized protein</fullName>
    </submittedName>
</protein>
<accession>A0A4Z0GNH0</accession>
<dbReference type="AlphaFoldDB" id="A0A4Z0GNH0"/>
<dbReference type="Proteomes" id="UP000298347">
    <property type="component" value="Unassembled WGS sequence"/>
</dbReference>
<gene>
    <name evidence="1" type="ORF">E4665_07450</name>
</gene>
<proteinExistence type="predicted"/>
<name>A0A4Z0GNH0_9BACL</name>
<reference evidence="1 2" key="1">
    <citation type="journal article" date="2015" name="Int. J. Syst. Evol. Microbiol.">
        <title>Sporolactobacillus shoreae sp. nov. and Sporolactobacillus spathodeae sp. nov., two spore-forming lactic acid bacteria isolated from tree barks in Thailand.</title>
        <authorList>
            <person name="Thamacharoensuk T."/>
            <person name="Kitahara M."/>
            <person name="Ohkuma M."/>
            <person name="Thongchul N."/>
            <person name="Tanasupawat S."/>
        </authorList>
    </citation>
    <scope>NUCLEOTIDE SEQUENCE [LARGE SCALE GENOMIC DNA]</scope>
    <source>
        <strain evidence="1 2">BK92</strain>
    </source>
</reference>
<dbReference type="EMBL" id="SRJD01000006">
    <property type="protein sequence ID" value="TGA98687.1"/>
    <property type="molecule type" value="Genomic_DNA"/>
</dbReference>
<evidence type="ECO:0000313" key="2">
    <source>
        <dbReference type="Proteomes" id="UP000298347"/>
    </source>
</evidence>
<dbReference type="OrthoDB" id="2647637at2"/>
<organism evidence="1 2">
    <name type="scientific">Sporolactobacillus shoreae</name>
    <dbReference type="NCBI Taxonomy" id="1465501"/>
    <lineage>
        <taxon>Bacteria</taxon>
        <taxon>Bacillati</taxon>
        <taxon>Bacillota</taxon>
        <taxon>Bacilli</taxon>
        <taxon>Bacillales</taxon>
        <taxon>Sporolactobacillaceae</taxon>
        <taxon>Sporolactobacillus</taxon>
    </lineage>
</organism>